<dbReference type="InterPro" id="IPR035965">
    <property type="entry name" value="PAS-like_dom_sf"/>
</dbReference>
<evidence type="ECO:0000259" key="5">
    <source>
        <dbReference type="PROSITE" id="PS50887"/>
    </source>
</evidence>
<gene>
    <name evidence="6" type="ORF">EYW49_17020</name>
</gene>
<proteinExistence type="predicted"/>
<dbReference type="InterPro" id="IPR029787">
    <property type="entry name" value="Nucleotide_cyclase"/>
</dbReference>
<organism evidence="6 7">
    <name type="scientific">Siculibacillus lacustris</name>
    <dbReference type="NCBI Taxonomy" id="1549641"/>
    <lineage>
        <taxon>Bacteria</taxon>
        <taxon>Pseudomonadati</taxon>
        <taxon>Pseudomonadota</taxon>
        <taxon>Alphaproteobacteria</taxon>
        <taxon>Hyphomicrobiales</taxon>
        <taxon>Ancalomicrobiaceae</taxon>
        <taxon>Siculibacillus</taxon>
    </lineage>
</organism>
<dbReference type="InterPro" id="IPR000160">
    <property type="entry name" value="GGDEF_dom"/>
</dbReference>
<evidence type="ECO:0000256" key="1">
    <source>
        <dbReference type="SAM" id="Phobius"/>
    </source>
</evidence>
<feature type="domain" description="PAC" evidence="3">
    <location>
        <begin position="487"/>
        <end position="539"/>
    </location>
</feature>
<feature type="transmembrane region" description="Helical" evidence="1">
    <location>
        <begin position="259"/>
        <end position="281"/>
    </location>
</feature>
<dbReference type="InterPro" id="IPR011623">
    <property type="entry name" value="7TMR_DISM_rcpt_extracell_dom1"/>
</dbReference>
<evidence type="ECO:0000313" key="7">
    <source>
        <dbReference type="Proteomes" id="UP000292781"/>
    </source>
</evidence>
<dbReference type="SMART" id="SM00091">
    <property type="entry name" value="PAS"/>
    <property type="match status" value="1"/>
</dbReference>
<dbReference type="Pfam" id="PF08447">
    <property type="entry name" value="PAS_3"/>
    <property type="match status" value="1"/>
</dbReference>
<feature type="transmembrane region" description="Helical" evidence="1">
    <location>
        <begin position="345"/>
        <end position="366"/>
    </location>
</feature>
<evidence type="ECO:0000313" key="6">
    <source>
        <dbReference type="EMBL" id="TBW34995.1"/>
    </source>
</evidence>
<sequence length="973" mass="106352">MRAHPRCAEGKDHPLRRLRAIIVGLTAFLTLCFAVVGAGAVEPIAVPLDVPALDLTHVVELRTGVGERLQVSTAPGPDGIVRRIEVRAVQPGDGDWVVFALKNNTDEQIDRLLVAPFFRLADSGVLSPDLGASRIQSISTSQGLAPERQVNQEADVFLVTLDPRTVVTVVLELKSPRLPKLVLWEPDAYKDSVNAYTLFRGIILGISGLLALFLTILFVVKGSAMFPATAAMAWAVLGYLCIDFGFWDKLFRLQSGADQVYRAGAEVMLATTLVLFLYAYLNLNRWHVSYSHMVAAAVVVLLGLVGVAVIDPTIASGIARIVLGVLAVVGAGLIAYLAAHGYDRAIMLIPTWVLLTAWLLAAGLTVSGGLDNDAVQPALAAGLVLIVMLIGFTVMQHAFAGGGITQGASGETERRALALLGSGDMIWDWDVSRDHIWASPEVEDLLGVEPGTLESAARDWLEILHPKDRDPFRSTLDAVVEQRRGRVSVTFRLRCRDGHFRWFKLRARPVIGSDGEVIRCVGTLIDVTDTHTAEERLLHDAVHDNLTGLPNRELFFDRITSAIVRARAEGVGRPSLIIIDIDRFKNVNDSLGLSIGDSMLLTVARRLARQVKPQDTLARIDGDQFGVVVISESEPERIAAFADGIRRTLKAPITLGEREVFLTTSIGVAIFDAATKKEDDLVKDAEIAMYHAKRLGGDRIEVFRASLRQHAVDILAIESDLRRALEREEIKVFYQPIIRLADDSIAGFEALARWEHPKRGRLGASEFISIAERSGLIIPLGLLVLEKAARQLSAWQEEYGSDLGVFCSVNVSSRQLLRHDLINDVKAVLSRVEVARGTLKIEVTESLVMENPEYAAKVLERIKELGTSLALDDFGTGYSSLSYLQRFPFDSIKIDQSFVRGTAKERPVLLRSIVTLAHDLGMDVIAEGAETPADVEQLKALGCEYAQGWALGEPMPAEDARRLLGRSLRAAAQ</sequence>
<dbReference type="InterPro" id="IPR013655">
    <property type="entry name" value="PAS_fold_3"/>
</dbReference>
<keyword evidence="1" id="KW-0812">Transmembrane</keyword>
<dbReference type="Gene3D" id="3.20.20.450">
    <property type="entry name" value="EAL domain"/>
    <property type="match status" value="1"/>
</dbReference>
<reference evidence="6 7" key="1">
    <citation type="submission" date="2019-02" db="EMBL/GenBank/DDBJ databases">
        <title>Siculibacillus lacustris gen. nov., sp. nov., a new rosette-forming bacterium isolated from a freshwater crater lake (Lake St. Ana, Romania).</title>
        <authorList>
            <person name="Felfoldi T."/>
            <person name="Marton Z."/>
            <person name="Szabo A."/>
            <person name="Mentes A."/>
            <person name="Boka K."/>
            <person name="Marialigeti K."/>
            <person name="Mathe I."/>
            <person name="Koncz M."/>
            <person name="Schumann P."/>
            <person name="Toth E."/>
        </authorList>
    </citation>
    <scope>NUCLEOTIDE SEQUENCE [LARGE SCALE GENOMIC DNA]</scope>
    <source>
        <strain evidence="6 7">SA-279</strain>
    </source>
</reference>
<dbReference type="CDD" id="cd01949">
    <property type="entry name" value="GGDEF"/>
    <property type="match status" value="1"/>
</dbReference>
<dbReference type="SUPFAM" id="SSF141868">
    <property type="entry name" value="EAL domain-like"/>
    <property type="match status" value="1"/>
</dbReference>
<dbReference type="NCBIfam" id="TIGR00254">
    <property type="entry name" value="GGDEF"/>
    <property type="match status" value="1"/>
</dbReference>
<dbReference type="PANTHER" id="PTHR44757:SF2">
    <property type="entry name" value="BIOFILM ARCHITECTURE MAINTENANCE PROTEIN MBAA"/>
    <property type="match status" value="1"/>
</dbReference>
<dbReference type="Gene3D" id="3.30.70.270">
    <property type="match status" value="1"/>
</dbReference>
<name>A0A4Q9VIE1_9HYPH</name>
<dbReference type="InterPro" id="IPR011622">
    <property type="entry name" value="7TMR_DISM_rcpt_extracell_dom2"/>
</dbReference>
<dbReference type="EMBL" id="SJFN01000029">
    <property type="protein sequence ID" value="TBW34995.1"/>
    <property type="molecule type" value="Genomic_DNA"/>
</dbReference>
<feature type="transmembrane region" description="Helical" evidence="1">
    <location>
        <begin position="378"/>
        <end position="399"/>
    </location>
</feature>
<protein>
    <submittedName>
        <fullName evidence="6">EAL domain-containing protein</fullName>
    </submittedName>
</protein>
<dbReference type="SMART" id="SM00086">
    <property type="entry name" value="PAC"/>
    <property type="match status" value="1"/>
</dbReference>
<dbReference type="InterPro" id="IPR000700">
    <property type="entry name" value="PAS-assoc_C"/>
</dbReference>
<dbReference type="InterPro" id="IPR001633">
    <property type="entry name" value="EAL_dom"/>
</dbReference>
<dbReference type="SMART" id="SM00267">
    <property type="entry name" value="GGDEF"/>
    <property type="match status" value="1"/>
</dbReference>
<feature type="transmembrane region" description="Helical" evidence="1">
    <location>
        <begin position="317"/>
        <end position="339"/>
    </location>
</feature>
<keyword evidence="1" id="KW-1133">Transmembrane helix</keyword>
<dbReference type="PROSITE" id="PS50113">
    <property type="entry name" value="PAC"/>
    <property type="match status" value="1"/>
</dbReference>
<dbReference type="CDD" id="cd00130">
    <property type="entry name" value="PAS"/>
    <property type="match status" value="1"/>
</dbReference>
<dbReference type="Pfam" id="PF07696">
    <property type="entry name" value="7TMR-DISMED2"/>
    <property type="match status" value="1"/>
</dbReference>
<dbReference type="InterPro" id="IPR035919">
    <property type="entry name" value="EAL_sf"/>
</dbReference>
<evidence type="ECO:0000259" key="3">
    <source>
        <dbReference type="PROSITE" id="PS50113"/>
    </source>
</evidence>
<dbReference type="OrthoDB" id="9814202at2"/>
<dbReference type="PROSITE" id="PS50883">
    <property type="entry name" value="EAL"/>
    <property type="match status" value="1"/>
</dbReference>
<keyword evidence="1" id="KW-0472">Membrane</keyword>
<dbReference type="Proteomes" id="UP000292781">
    <property type="component" value="Unassembled WGS sequence"/>
</dbReference>
<dbReference type="PROSITE" id="PS50112">
    <property type="entry name" value="PAS"/>
    <property type="match status" value="1"/>
</dbReference>
<dbReference type="PROSITE" id="PS50887">
    <property type="entry name" value="GGDEF"/>
    <property type="match status" value="1"/>
</dbReference>
<dbReference type="Pfam" id="PF00563">
    <property type="entry name" value="EAL"/>
    <property type="match status" value="1"/>
</dbReference>
<dbReference type="SUPFAM" id="SSF55073">
    <property type="entry name" value="Nucleotide cyclase"/>
    <property type="match status" value="1"/>
</dbReference>
<dbReference type="SMART" id="SM00052">
    <property type="entry name" value="EAL"/>
    <property type="match status" value="1"/>
</dbReference>
<dbReference type="Pfam" id="PF00990">
    <property type="entry name" value="GGDEF"/>
    <property type="match status" value="1"/>
</dbReference>
<dbReference type="InterPro" id="IPR000014">
    <property type="entry name" value="PAS"/>
</dbReference>
<feature type="domain" description="PAS" evidence="2">
    <location>
        <begin position="411"/>
        <end position="483"/>
    </location>
</feature>
<feature type="domain" description="GGDEF" evidence="5">
    <location>
        <begin position="572"/>
        <end position="705"/>
    </location>
</feature>
<dbReference type="SUPFAM" id="SSF55785">
    <property type="entry name" value="PYP-like sensor domain (PAS domain)"/>
    <property type="match status" value="1"/>
</dbReference>
<feature type="transmembrane region" description="Helical" evidence="1">
    <location>
        <begin position="198"/>
        <end position="220"/>
    </location>
</feature>
<dbReference type="Pfam" id="PF07695">
    <property type="entry name" value="7TMR-DISM_7TM"/>
    <property type="match status" value="1"/>
</dbReference>
<dbReference type="InterPro" id="IPR001610">
    <property type="entry name" value="PAC"/>
</dbReference>
<evidence type="ECO:0000259" key="4">
    <source>
        <dbReference type="PROSITE" id="PS50883"/>
    </source>
</evidence>
<dbReference type="PANTHER" id="PTHR44757">
    <property type="entry name" value="DIGUANYLATE CYCLASE DGCP"/>
    <property type="match status" value="1"/>
</dbReference>
<dbReference type="Gene3D" id="3.30.450.20">
    <property type="entry name" value="PAS domain"/>
    <property type="match status" value="1"/>
</dbReference>
<keyword evidence="7" id="KW-1185">Reference proteome</keyword>
<dbReference type="CDD" id="cd01948">
    <property type="entry name" value="EAL"/>
    <property type="match status" value="1"/>
</dbReference>
<dbReference type="InterPro" id="IPR052155">
    <property type="entry name" value="Biofilm_reg_signaling"/>
</dbReference>
<dbReference type="NCBIfam" id="TIGR00229">
    <property type="entry name" value="sensory_box"/>
    <property type="match status" value="1"/>
</dbReference>
<feature type="transmembrane region" description="Helical" evidence="1">
    <location>
        <begin position="293"/>
        <end position="310"/>
    </location>
</feature>
<dbReference type="InterPro" id="IPR043128">
    <property type="entry name" value="Rev_trsase/Diguanyl_cyclase"/>
</dbReference>
<feature type="transmembrane region" description="Helical" evidence="1">
    <location>
        <begin position="20"/>
        <end position="41"/>
    </location>
</feature>
<evidence type="ECO:0000259" key="2">
    <source>
        <dbReference type="PROSITE" id="PS50112"/>
    </source>
</evidence>
<comment type="caution">
    <text evidence="6">The sequence shown here is derived from an EMBL/GenBank/DDBJ whole genome shotgun (WGS) entry which is preliminary data.</text>
</comment>
<feature type="transmembrane region" description="Helical" evidence="1">
    <location>
        <begin position="226"/>
        <end position="247"/>
    </location>
</feature>
<accession>A0A4Q9VIE1</accession>
<dbReference type="AlphaFoldDB" id="A0A4Q9VIE1"/>
<feature type="domain" description="EAL" evidence="4">
    <location>
        <begin position="714"/>
        <end position="968"/>
    </location>
</feature>